<feature type="transmembrane region" description="Helical" evidence="3">
    <location>
        <begin position="128"/>
        <end position="149"/>
    </location>
</feature>
<dbReference type="InterPro" id="IPR000462">
    <property type="entry name" value="CDP-OH_P_trans"/>
</dbReference>
<dbReference type="RefSeq" id="WP_257595881.1">
    <property type="nucleotide sequence ID" value="NZ_JANKHH010000004.1"/>
</dbReference>
<feature type="transmembrane region" description="Helical" evidence="3">
    <location>
        <begin position="43"/>
        <end position="62"/>
    </location>
</feature>
<dbReference type="Proteomes" id="UP001206067">
    <property type="component" value="Unassembled WGS sequence"/>
</dbReference>
<keyword evidence="3" id="KW-1133">Transmembrane helix</keyword>
<feature type="transmembrane region" description="Helical" evidence="3">
    <location>
        <begin position="169"/>
        <end position="190"/>
    </location>
</feature>
<reference evidence="4 5" key="1">
    <citation type="submission" date="2022-08" db="EMBL/GenBank/DDBJ databases">
        <title>Polyphasic taxonomy analysis of Qipengyuania sp.RS5-5.</title>
        <authorList>
            <person name="Xamxidin M."/>
            <person name="Wu M."/>
        </authorList>
    </citation>
    <scope>NUCLEOTIDE SEQUENCE [LARGE SCALE GENOMIC DNA]</scope>
    <source>
        <strain evidence="4 5">RS5-5</strain>
    </source>
</reference>
<sequence length="237" mass="26136">MDNSKNTPPSPIDRIQDNLLARSERRLLNAICARFPPWVTPDLLTYVGIVGALMVFAGYLASNLAEDWLWLSIAGYVVQWFGDSTDGSLARYRKIERPRYGYFLDHSCDGLATTLVVAGIGLSPYVTLEWALVALAGYLLLSIHAFLSVRVLGELKLSYLNAGPTELRFMLIGLTLAMMAFGPGPGWFGAMSGFDIFTGVVGSILIVLFMLQTAVTARRLSKMEPARNHEWRGNSKV</sequence>
<evidence type="ECO:0000256" key="1">
    <source>
        <dbReference type="ARBA" id="ARBA00004370"/>
    </source>
</evidence>
<evidence type="ECO:0000313" key="5">
    <source>
        <dbReference type="Proteomes" id="UP001206067"/>
    </source>
</evidence>
<dbReference type="PANTHER" id="PTHR10414">
    <property type="entry name" value="ETHANOLAMINEPHOSPHOTRANSFERASE"/>
    <property type="match status" value="1"/>
</dbReference>
<dbReference type="EMBL" id="JANKHH010000004">
    <property type="protein sequence ID" value="MCR2834094.1"/>
    <property type="molecule type" value="Genomic_DNA"/>
</dbReference>
<organism evidence="4 5">
    <name type="scientific">Parerythrobacter lacustris</name>
    <dbReference type="NCBI Taxonomy" id="2969984"/>
    <lineage>
        <taxon>Bacteria</taxon>
        <taxon>Pseudomonadati</taxon>
        <taxon>Pseudomonadota</taxon>
        <taxon>Alphaproteobacteria</taxon>
        <taxon>Sphingomonadales</taxon>
        <taxon>Erythrobacteraceae</taxon>
        <taxon>Parerythrobacter</taxon>
    </lineage>
</organism>
<dbReference type="PANTHER" id="PTHR10414:SF37">
    <property type="entry name" value="BB IN A BOXCAR, ISOFORM C"/>
    <property type="match status" value="1"/>
</dbReference>
<feature type="transmembrane region" description="Helical" evidence="3">
    <location>
        <begin position="196"/>
        <end position="217"/>
    </location>
</feature>
<keyword evidence="3" id="KW-0812">Transmembrane</keyword>
<dbReference type="InterPro" id="IPR043130">
    <property type="entry name" value="CDP-OH_PTrfase_TM_dom"/>
</dbReference>
<feature type="transmembrane region" description="Helical" evidence="3">
    <location>
        <begin position="102"/>
        <end position="122"/>
    </location>
</feature>
<proteinExistence type="predicted"/>
<dbReference type="Gene3D" id="1.20.120.1760">
    <property type="match status" value="1"/>
</dbReference>
<keyword evidence="2 3" id="KW-0472">Membrane</keyword>
<dbReference type="Pfam" id="PF01066">
    <property type="entry name" value="CDP-OH_P_transf"/>
    <property type="match status" value="1"/>
</dbReference>
<dbReference type="InterPro" id="IPR014472">
    <property type="entry name" value="CHOPT"/>
</dbReference>
<protein>
    <submittedName>
        <fullName evidence="4">CDP-alcohol phosphatidyltransferase family protein</fullName>
    </submittedName>
</protein>
<name>A0ABT1XR10_9SPHN</name>
<evidence type="ECO:0000256" key="3">
    <source>
        <dbReference type="SAM" id="Phobius"/>
    </source>
</evidence>
<evidence type="ECO:0000313" key="4">
    <source>
        <dbReference type="EMBL" id="MCR2834094.1"/>
    </source>
</evidence>
<gene>
    <name evidence="4" type="ORF">NSO95_09080</name>
</gene>
<comment type="caution">
    <text evidence="4">The sequence shown here is derived from an EMBL/GenBank/DDBJ whole genome shotgun (WGS) entry which is preliminary data.</text>
</comment>
<accession>A0ABT1XR10</accession>
<keyword evidence="5" id="KW-1185">Reference proteome</keyword>
<evidence type="ECO:0000256" key="2">
    <source>
        <dbReference type="ARBA" id="ARBA00023136"/>
    </source>
</evidence>
<comment type="subcellular location">
    <subcellularLocation>
        <location evidence="1">Membrane</location>
    </subcellularLocation>
</comment>